<dbReference type="EMBL" id="JAPDRQ010000072">
    <property type="protein sequence ID" value="KAJ9656827.1"/>
    <property type="molecule type" value="Genomic_DNA"/>
</dbReference>
<evidence type="ECO:0000313" key="1">
    <source>
        <dbReference type="EMBL" id="KAJ9656827.1"/>
    </source>
</evidence>
<dbReference type="Proteomes" id="UP001172386">
    <property type="component" value="Unassembled WGS sequence"/>
</dbReference>
<proteinExistence type="predicted"/>
<reference evidence="1" key="1">
    <citation type="submission" date="2022-10" db="EMBL/GenBank/DDBJ databases">
        <title>Culturing micro-colonial fungi from biological soil crusts in the Mojave desert and describing Neophaeococcomyces mojavensis, and introducing the new genera and species Taxawa tesnikishii.</title>
        <authorList>
            <person name="Kurbessoian T."/>
            <person name="Stajich J.E."/>
        </authorList>
    </citation>
    <scope>NUCLEOTIDE SEQUENCE</scope>
    <source>
        <strain evidence="1">JES_112</strain>
    </source>
</reference>
<comment type="caution">
    <text evidence="1">The sequence shown here is derived from an EMBL/GenBank/DDBJ whole genome shotgun (WGS) entry which is preliminary data.</text>
</comment>
<gene>
    <name evidence="1" type="ORF">H2198_004715</name>
</gene>
<sequence>MSDKPSLVVLPYLQGWDGSHLFVRVLLIPRGDPLAPLDSAAANSPSFPTANFKFDFHLLNNLEKLPSLSSGDVIHKLTFDAIPAALGIFKGILAQLTSAGLAIDPNPPGDGRAGGAALSVYKHLPTSYRDAVGTVSQSKLFPTGKRYSCMLKERTIPSKYVKLPQASKKIAWGRLIAALLRKPKLAEAAGLIRSASIPVSPELLENGAFVFLTVAASSDAPKLPLKTFAARISTIKTPQDLFSPVFFPVQDPGSSSTTAPLSDYINIFAEAEDYDDGWAKAVHCTQPQQLDPMNDKPDGTRPVGEMGIRIGWDDEQVTTWLDRQMDPTNIKLDGPLGVQGYRLDVQTEDSTAWHSLVRAQGPCIINGVTYAQYDGDKDELGVEVHPSQQLDTDERSVFWLPIYFAAWSGPSLVTTDNDRIRLTGGKDQSQEIQVKGVRPDVALTYGNLYKFRVRLMDHTGGGPTIGSSPSNPGLNPISKIQFRRWIRPLAPIFVSEIPVLSEELGAESAPSSMEVKRPKLTYPAVVCTGHYSNPVELLLRDLEAMKQLPQEERREPSLPDPDVDSVEITVWISTLTQDPLATDGAYMKLYTTTRKFPTGMDQSLTVNFSYNDVKDIFDPIELPQGWNWDAKTGPLLLPKSRTIRLKVVALCKEDLSFKYFGAEDVRRSLPVLLSLRQNSSDKENLLVEETTSKTLNAYFLQPDATETPKSQDQPADVASRLATMLGLRNKGMTMCSMPGERIVFACSGAIRHTLGPDRATVSFATQVDITLRWVTVIRLVLNRDWTWDGFGLEGIRVRRDGKDILRFAPNHNLNHDALLAPGPDRKTTTLVIFDAIDPDSGISTPPNELHPKYTVSYSLIGRPETELVTREFKIDLPVTSAPRQTPRIVSSGIALSPYIPSDDYSTTNVRQKVLWIEFAEPVLDPRDNYFCRMLRNMPDPLIGVSSGDTGIPEPALPIPLERTLRVIPDQSNDWSGLDAMQPLAKSVSSNRHFSIPLPPGMSPSSPELFGFFTYEFRIGHADPELWTTAQGRFGPPLRCAGIQHPAPQLTCSISRTDSVISVSAPCAISVRDGMNATPDYNRPRMFVLLYAQAVQIASAASQSAPTKRNILLFTHEGTFGDWSRGWSPGVTSDPWAPPGDRNVGTPIRPTFPDPNNMPKKYATATFSVDEVNRALDGLGLWRTTSLSALAVEMLPQEKDPVKQPLGADIGRQRILRTSTLCAVPARC</sequence>
<accession>A0ACC3A7V1</accession>
<name>A0ACC3A7V1_9EURO</name>
<keyword evidence="2" id="KW-1185">Reference proteome</keyword>
<organism evidence="1 2">
    <name type="scientific">Neophaeococcomyces mojaviensis</name>
    <dbReference type="NCBI Taxonomy" id="3383035"/>
    <lineage>
        <taxon>Eukaryota</taxon>
        <taxon>Fungi</taxon>
        <taxon>Dikarya</taxon>
        <taxon>Ascomycota</taxon>
        <taxon>Pezizomycotina</taxon>
        <taxon>Eurotiomycetes</taxon>
        <taxon>Chaetothyriomycetidae</taxon>
        <taxon>Chaetothyriales</taxon>
        <taxon>Chaetothyriales incertae sedis</taxon>
        <taxon>Neophaeococcomyces</taxon>
    </lineage>
</organism>
<protein>
    <submittedName>
        <fullName evidence="1">Uncharacterized protein</fullName>
    </submittedName>
</protein>
<evidence type="ECO:0000313" key="2">
    <source>
        <dbReference type="Proteomes" id="UP001172386"/>
    </source>
</evidence>